<organism evidence="3 5">
    <name type="scientific">Vagococcus xieshaowenii</name>
    <dbReference type="NCBI Taxonomy" id="2562451"/>
    <lineage>
        <taxon>Bacteria</taxon>
        <taxon>Bacillati</taxon>
        <taxon>Bacillota</taxon>
        <taxon>Bacilli</taxon>
        <taxon>Lactobacillales</taxon>
        <taxon>Enterococcaceae</taxon>
        <taxon>Vagococcus</taxon>
    </lineage>
</organism>
<evidence type="ECO:0000256" key="1">
    <source>
        <dbReference type="SAM" id="Phobius"/>
    </source>
</evidence>
<keyword evidence="1" id="KW-0472">Membrane</keyword>
<dbReference type="InterPro" id="IPR010178">
    <property type="entry name" value="Lit"/>
</dbReference>
<accession>A0AAJ5EEJ0</accession>
<gene>
    <name evidence="3" type="ORF">E4031_06460</name>
    <name evidence="2" type="ORF">E4Z98_06635</name>
</gene>
<proteinExistence type="predicted"/>
<reference evidence="2 4" key="2">
    <citation type="journal article" date="2020" name="Int. J. Syst. Evol. Microbiol.">
        <title>Vagococcus xieshaowenii sp. nov., isolated from snow finch (Montifringilla taczanowskii) cloacal content.</title>
        <authorList>
            <person name="Ge Y."/>
            <person name="Yang J."/>
            <person name="Lai X.H."/>
            <person name="Zhang G."/>
            <person name="Jin D."/>
            <person name="Lu S."/>
            <person name="Wang B."/>
            <person name="Huang Y."/>
            <person name="Huang Y."/>
            <person name="Ren Z."/>
            <person name="Zhang X."/>
            <person name="Xu J."/>
        </authorList>
    </citation>
    <scope>NUCLEOTIDE SEQUENCE [LARGE SCALE GENOMIC DNA]</scope>
    <source>
        <strain evidence="2">Personal::cf-49</strain>
        <strain evidence="4">personal::cf-49</strain>
    </source>
</reference>
<sequence length="213" mass="24815">MQLMTLKNKGQFLLLVLFILTLAITLTINAYPLYSWDISYLSIEDKTGLSKERLLINYHELMKYLNHPLINELKMSDFPVSESGAFHFYEVKRLFLINYVLMFITGIPAVSFVSSLWKSGRLWLIKHALAFTALVPIILVFFLLVAFDQVFVAFHHLMFNNDAWLFDPQTDPVIIALPEQYFLHCFTLAVLLFEGFVLFLLIKSKQQLKKLRT</sequence>
<evidence type="ECO:0000313" key="4">
    <source>
        <dbReference type="Proteomes" id="UP000296883"/>
    </source>
</evidence>
<dbReference type="NCBIfam" id="TIGR01906">
    <property type="entry name" value="integ_TIGR01906"/>
    <property type="match status" value="1"/>
</dbReference>
<feature type="transmembrane region" description="Helical" evidence="1">
    <location>
        <begin position="12"/>
        <end position="34"/>
    </location>
</feature>
<feature type="transmembrane region" description="Helical" evidence="1">
    <location>
        <begin position="129"/>
        <end position="154"/>
    </location>
</feature>
<keyword evidence="1" id="KW-0812">Transmembrane</keyword>
<feature type="transmembrane region" description="Helical" evidence="1">
    <location>
        <begin position="181"/>
        <end position="202"/>
    </location>
</feature>
<dbReference type="Proteomes" id="UP000297725">
    <property type="component" value="Unassembled WGS sequence"/>
</dbReference>
<dbReference type="AlphaFoldDB" id="A0AAJ5EEJ0"/>
<protein>
    <submittedName>
        <fullName evidence="3">TIGR01906 family membrane protein</fullName>
    </submittedName>
</protein>
<reference evidence="3 5" key="1">
    <citation type="submission" date="2019-03" db="EMBL/GenBank/DDBJ databases">
        <title>Vagococcus sp. was isolated fron gut of Carduelis flavirostris.</title>
        <authorList>
            <person name="Ge Y."/>
        </authorList>
    </citation>
    <scope>NUCLEOTIDE SEQUENCE [LARGE SCALE GENOMIC DNA]</scope>
    <source>
        <strain evidence="3 5">CF-210</strain>
    </source>
</reference>
<evidence type="ECO:0000313" key="5">
    <source>
        <dbReference type="Proteomes" id="UP000297725"/>
    </source>
</evidence>
<dbReference type="Proteomes" id="UP000296883">
    <property type="component" value="Chromosome"/>
</dbReference>
<evidence type="ECO:0000313" key="3">
    <source>
        <dbReference type="EMBL" id="TFZ41022.1"/>
    </source>
</evidence>
<dbReference type="Pfam" id="PF07314">
    <property type="entry name" value="Lit"/>
    <property type="match status" value="1"/>
</dbReference>
<keyword evidence="1" id="KW-1133">Transmembrane helix</keyword>
<dbReference type="RefSeq" id="WP_135254627.1">
    <property type="nucleotide sequence ID" value="NZ_CP038865.1"/>
</dbReference>
<dbReference type="EMBL" id="CP038865">
    <property type="protein sequence ID" value="QCA29003.1"/>
    <property type="molecule type" value="Genomic_DNA"/>
</dbReference>
<keyword evidence="4" id="KW-1185">Reference proteome</keyword>
<dbReference type="EMBL" id="SRHU01000023">
    <property type="protein sequence ID" value="TFZ41022.1"/>
    <property type="molecule type" value="Genomic_DNA"/>
</dbReference>
<evidence type="ECO:0000313" key="2">
    <source>
        <dbReference type="EMBL" id="QCA29003.1"/>
    </source>
</evidence>
<feature type="transmembrane region" description="Helical" evidence="1">
    <location>
        <begin position="96"/>
        <end position="117"/>
    </location>
</feature>
<name>A0AAJ5EEJ0_9ENTE</name>